<keyword evidence="4" id="KW-1185">Reference proteome</keyword>
<evidence type="ECO:0000313" key="4">
    <source>
        <dbReference type="Proteomes" id="UP000230750"/>
    </source>
</evidence>
<gene>
    <name evidence="3" type="ORF">BSL78_30123</name>
</gene>
<feature type="chain" id="PRO_5013587132" evidence="2">
    <location>
        <begin position="18"/>
        <end position="108"/>
    </location>
</feature>
<feature type="region of interest" description="Disordered" evidence="1">
    <location>
        <begin position="63"/>
        <end position="108"/>
    </location>
</feature>
<reference evidence="3 4" key="1">
    <citation type="journal article" date="2017" name="PLoS Biol.">
        <title>The sea cucumber genome provides insights into morphological evolution and visceral regeneration.</title>
        <authorList>
            <person name="Zhang X."/>
            <person name="Sun L."/>
            <person name="Yuan J."/>
            <person name="Sun Y."/>
            <person name="Gao Y."/>
            <person name="Zhang L."/>
            <person name="Li S."/>
            <person name="Dai H."/>
            <person name="Hamel J.F."/>
            <person name="Liu C."/>
            <person name="Yu Y."/>
            <person name="Liu S."/>
            <person name="Lin W."/>
            <person name="Guo K."/>
            <person name="Jin S."/>
            <person name="Xu P."/>
            <person name="Storey K.B."/>
            <person name="Huan P."/>
            <person name="Zhang T."/>
            <person name="Zhou Y."/>
            <person name="Zhang J."/>
            <person name="Lin C."/>
            <person name="Li X."/>
            <person name="Xing L."/>
            <person name="Huo D."/>
            <person name="Sun M."/>
            <person name="Wang L."/>
            <person name="Mercier A."/>
            <person name="Li F."/>
            <person name="Yang H."/>
            <person name="Xiang J."/>
        </authorList>
    </citation>
    <scope>NUCLEOTIDE SEQUENCE [LARGE SCALE GENOMIC DNA]</scope>
    <source>
        <strain evidence="3">Shaxun</strain>
        <tissue evidence="3">Muscle</tissue>
    </source>
</reference>
<feature type="compositionally biased region" description="Low complexity" evidence="1">
    <location>
        <begin position="78"/>
        <end position="89"/>
    </location>
</feature>
<organism evidence="3 4">
    <name type="scientific">Stichopus japonicus</name>
    <name type="common">Sea cucumber</name>
    <dbReference type="NCBI Taxonomy" id="307972"/>
    <lineage>
        <taxon>Eukaryota</taxon>
        <taxon>Metazoa</taxon>
        <taxon>Echinodermata</taxon>
        <taxon>Eleutherozoa</taxon>
        <taxon>Echinozoa</taxon>
        <taxon>Holothuroidea</taxon>
        <taxon>Aspidochirotacea</taxon>
        <taxon>Aspidochirotida</taxon>
        <taxon>Stichopodidae</taxon>
        <taxon>Apostichopus</taxon>
    </lineage>
</organism>
<proteinExistence type="predicted"/>
<comment type="caution">
    <text evidence="3">The sequence shown here is derived from an EMBL/GenBank/DDBJ whole genome shotgun (WGS) entry which is preliminary data.</text>
</comment>
<evidence type="ECO:0000313" key="3">
    <source>
        <dbReference type="EMBL" id="PIK33066.1"/>
    </source>
</evidence>
<sequence>MHKNLLIIICWNCNALAGPSRRFVGHVGNDGRGPRRPRRSYNVGEDVDEADLEAELEALGDDMFAEDDSSYLDEPINAPAAPETAPGGESMKDGVLVDEFGLPQLPAS</sequence>
<feature type="region of interest" description="Disordered" evidence="1">
    <location>
        <begin position="25"/>
        <end position="46"/>
    </location>
</feature>
<keyword evidence="2" id="KW-0732">Signal</keyword>
<dbReference type="STRING" id="307972.A0A2G8JBE6"/>
<dbReference type="Proteomes" id="UP000230750">
    <property type="component" value="Unassembled WGS sequence"/>
</dbReference>
<feature type="signal peptide" evidence="2">
    <location>
        <begin position="1"/>
        <end position="17"/>
    </location>
</feature>
<dbReference type="OrthoDB" id="3973241at2759"/>
<protein>
    <submittedName>
        <fullName evidence="3">Uncharacterized protein</fullName>
    </submittedName>
</protein>
<name>A0A2G8JBE6_STIJA</name>
<dbReference type="AlphaFoldDB" id="A0A2G8JBE6"/>
<dbReference type="EMBL" id="MRZV01002763">
    <property type="protein sequence ID" value="PIK33066.1"/>
    <property type="molecule type" value="Genomic_DNA"/>
</dbReference>
<accession>A0A2G8JBE6</accession>
<evidence type="ECO:0000256" key="2">
    <source>
        <dbReference type="SAM" id="SignalP"/>
    </source>
</evidence>
<dbReference type="Gene3D" id="6.10.250.1710">
    <property type="match status" value="1"/>
</dbReference>
<evidence type="ECO:0000256" key="1">
    <source>
        <dbReference type="SAM" id="MobiDB-lite"/>
    </source>
</evidence>